<dbReference type="PANTHER" id="PTHR39082:SF1">
    <property type="entry name" value="SCAVENGER RECEPTOR CLASS A MEMBER 3"/>
    <property type="match status" value="1"/>
</dbReference>
<keyword evidence="4" id="KW-1185">Reference proteome</keyword>
<accession>A0A1I7NFY7</accession>
<dbReference type="Proteomes" id="UP000199537">
    <property type="component" value="Unassembled WGS sequence"/>
</dbReference>
<name>A0A1I7NFY7_9BACT</name>
<dbReference type="AlphaFoldDB" id="A0A1I7NFY7"/>
<protein>
    <recommendedName>
        <fullName evidence="2">C4-type zinc ribbon domain-containing protein</fullName>
    </recommendedName>
</protein>
<feature type="domain" description="C4-type zinc ribbon" evidence="2">
    <location>
        <begin position="207"/>
        <end position="239"/>
    </location>
</feature>
<dbReference type="InterPro" id="IPR003743">
    <property type="entry name" value="Zf-RING_7"/>
</dbReference>
<evidence type="ECO:0000259" key="2">
    <source>
        <dbReference type="Pfam" id="PF02591"/>
    </source>
</evidence>
<keyword evidence="1" id="KW-0175">Coiled coil</keyword>
<organism evidence="3 4">
    <name type="scientific">Thermoflavifilum thermophilum</name>
    <dbReference type="NCBI Taxonomy" id="1393122"/>
    <lineage>
        <taxon>Bacteria</taxon>
        <taxon>Pseudomonadati</taxon>
        <taxon>Bacteroidota</taxon>
        <taxon>Chitinophagia</taxon>
        <taxon>Chitinophagales</taxon>
        <taxon>Chitinophagaceae</taxon>
        <taxon>Thermoflavifilum</taxon>
    </lineage>
</organism>
<dbReference type="InterPro" id="IPR052376">
    <property type="entry name" value="Oxidative_Scav/Glycosyltrans"/>
</dbReference>
<dbReference type="PANTHER" id="PTHR39082">
    <property type="entry name" value="PHOSPHOLIPASE C-BETA-2-RELATED"/>
    <property type="match status" value="1"/>
</dbReference>
<dbReference type="EMBL" id="FPCJ01000001">
    <property type="protein sequence ID" value="SFV33550.1"/>
    <property type="molecule type" value="Genomic_DNA"/>
</dbReference>
<reference evidence="4" key="1">
    <citation type="submission" date="2016-10" db="EMBL/GenBank/DDBJ databases">
        <authorList>
            <person name="Varghese N."/>
            <person name="Submissions S."/>
        </authorList>
    </citation>
    <scope>NUCLEOTIDE SEQUENCE [LARGE SCALE GENOMIC DNA]</scope>
    <source>
        <strain evidence="4">DSM 14807</strain>
    </source>
</reference>
<evidence type="ECO:0000313" key="4">
    <source>
        <dbReference type="Proteomes" id="UP000199537"/>
    </source>
</evidence>
<dbReference type="Gene3D" id="1.10.287.1490">
    <property type="match status" value="1"/>
</dbReference>
<gene>
    <name evidence="3" type="ORF">SAMN05660895_1741</name>
</gene>
<proteinExistence type="predicted"/>
<sequence length="260" mass="29825">MATAKEYSVEEKLVSLLTLQKIDSKLDEIRTLRGELPMEVNDLEDEIAGLQTRLTHIEDEIAGIQKFIANKKNIIKEAEALIKKYEKQKDNVKNDREFNALQKEIEMQTLEISLAEKHIKEANEEIKEKNRILELARQAIQDKEANLKIKKSELEKIIVETEKEEAQFQKLAEDARSKVDPRLLAAYEKIRKTYRNGLAVVPIERDACGGCYNAIPPQRQAEIRQRKKIIVCENCGRILVDAELHESVQLPGQKVAKVKS</sequence>
<evidence type="ECO:0000256" key="1">
    <source>
        <dbReference type="SAM" id="Coils"/>
    </source>
</evidence>
<dbReference type="STRING" id="1393122.SAMN05660895_1741"/>
<evidence type="ECO:0000313" key="3">
    <source>
        <dbReference type="EMBL" id="SFV33550.1"/>
    </source>
</evidence>
<dbReference type="Pfam" id="PF02591">
    <property type="entry name" value="Zn_ribbon_9"/>
    <property type="match status" value="1"/>
</dbReference>
<feature type="coiled-coil region" evidence="1">
    <location>
        <begin position="40"/>
        <end position="178"/>
    </location>
</feature>
<dbReference type="OrthoDB" id="9795058at2"/>
<dbReference type="RefSeq" id="WP_092459847.1">
    <property type="nucleotide sequence ID" value="NZ_FPCJ01000001.1"/>
</dbReference>